<dbReference type="EMBL" id="JBHTJO010000001">
    <property type="protein sequence ID" value="MFD0987536.1"/>
    <property type="molecule type" value="Genomic_DNA"/>
</dbReference>
<keyword evidence="2" id="KW-0732">Signal</keyword>
<sequence length="170" mass="18444">MAVVAALSLSVMFLSVMFGASGLSAAPGERIEDGAKATAEALDPDARPRSSEPETHSPSSFESFAEETLRRLNESVSRLQSETEDAAQAFGESMTDSAARMDDAWADTFEKFESLQGEVRKTYKSLERRTSRAIAQFQQWLAGDQTRPRSPAPRPITPESIEGDGEAIAV</sequence>
<feature type="compositionally biased region" description="Acidic residues" evidence="1">
    <location>
        <begin position="161"/>
        <end position="170"/>
    </location>
</feature>
<evidence type="ECO:0000313" key="4">
    <source>
        <dbReference type="Proteomes" id="UP001597102"/>
    </source>
</evidence>
<feature type="chain" id="PRO_5046558112" evidence="2">
    <location>
        <begin position="26"/>
        <end position="170"/>
    </location>
</feature>
<feature type="compositionally biased region" description="Basic and acidic residues" evidence="1">
    <location>
        <begin position="44"/>
        <end position="55"/>
    </location>
</feature>
<feature type="signal peptide" evidence="2">
    <location>
        <begin position="1"/>
        <end position="25"/>
    </location>
</feature>
<dbReference type="Proteomes" id="UP001597102">
    <property type="component" value="Unassembled WGS sequence"/>
</dbReference>
<accession>A0ABW3JBR4</accession>
<protein>
    <submittedName>
        <fullName evidence="3">Uncharacterized protein</fullName>
    </submittedName>
</protein>
<proteinExistence type="predicted"/>
<organism evidence="3 4">
    <name type="scientific">Methyloligella solikamskensis</name>
    <dbReference type="NCBI Taxonomy" id="1177756"/>
    <lineage>
        <taxon>Bacteria</taxon>
        <taxon>Pseudomonadati</taxon>
        <taxon>Pseudomonadota</taxon>
        <taxon>Alphaproteobacteria</taxon>
        <taxon>Hyphomicrobiales</taxon>
        <taxon>Hyphomicrobiaceae</taxon>
        <taxon>Methyloligella</taxon>
    </lineage>
</organism>
<feature type="region of interest" description="Disordered" evidence="1">
    <location>
        <begin position="141"/>
        <end position="170"/>
    </location>
</feature>
<gene>
    <name evidence="3" type="ORF">ACFQ2F_10570</name>
</gene>
<feature type="region of interest" description="Disordered" evidence="1">
    <location>
        <begin position="32"/>
        <end position="97"/>
    </location>
</feature>
<dbReference type="RefSeq" id="WP_379089623.1">
    <property type="nucleotide sequence ID" value="NZ_JBHTJO010000001.1"/>
</dbReference>
<reference evidence="4" key="1">
    <citation type="journal article" date="2019" name="Int. J. Syst. Evol. Microbiol.">
        <title>The Global Catalogue of Microorganisms (GCM) 10K type strain sequencing project: providing services to taxonomists for standard genome sequencing and annotation.</title>
        <authorList>
            <consortium name="The Broad Institute Genomics Platform"/>
            <consortium name="The Broad Institute Genome Sequencing Center for Infectious Disease"/>
            <person name="Wu L."/>
            <person name="Ma J."/>
        </authorList>
    </citation>
    <scope>NUCLEOTIDE SEQUENCE [LARGE SCALE GENOMIC DNA]</scope>
    <source>
        <strain evidence="4">CCUG 61697</strain>
    </source>
</reference>
<evidence type="ECO:0000256" key="2">
    <source>
        <dbReference type="SAM" id="SignalP"/>
    </source>
</evidence>
<evidence type="ECO:0000256" key="1">
    <source>
        <dbReference type="SAM" id="MobiDB-lite"/>
    </source>
</evidence>
<name>A0ABW3JBR4_9HYPH</name>
<comment type="caution">
    <text evidence="3">The sequence shown here is derived from an EMBL/GenBank/DDBJ whole genome shotgun (WGS) entry which is preliminary data.</text>
</comment>
<evidence type="ECO:0000313" key="3">
    <source>
        <dbReference type="EMBL" id="MFD0987536.1"/>
    </source>
</evidence>
<keyword evidence="4" id="KW-1185">Reference proteome</keyword>